<feature type="transmembrane region" description="Helical" evidence="7">
    <location>
        <begin position="180"/>
        <end position="200"/>
    </location>
</feature>
<dbReference type="GO" id="GO:0006813">
    <property type="term" value="P:potassium ion transport"/>
    <property type="evidence" value="ECO:0007669"/>
    <property type="project" value="InterPro"/>
</dbReference>
<dbReference type="Proteomes" id="UP000034589">
    <property type="component" value="Unassembled WGS sequence"/>
</dbReference>
<name>A0A0G1VN46_9BACT</name>
<evidence type="ECO:0000256" key="3">
    <source>
        <dbReference type="ARBA" id="ARBA00022448"/>
    </source>
</evidence>
<feature type="transmembrane region" description="Helical" evidence="7">
    <location>
        <begin position="29"/>
        <end position="47"/>
    </location>
</feature>
<comment type="subcellular location">
    <subcellularLocation>
        <location evidence="1">Membrane</location>
        <topology evidence="1">Multi-pass membrane protein</topology>
    </subcellularLocation>
</comment>
<sequence length="569" mass="62023">MDLFTEISILVTVAAGVAVVMRVLHQPLIIGHIITGLIVGPSLLNLIHSEETIVLLGQFGIAILLFTVGLHLSPDIIRQFGRVSFMTGIGQVTFTTFVGYIISTALGFPPLTAFYVSVALAFSSTIIILKLIADKGDLEVLYAKIAIGFLLVQDFIAVLLLLGIPLFTAGGSSAGTFVRFIFTGIALIAFVAFASQFFVSKANRFLSTSQEFLFLFALTWGMGIAALFHFFGFSLESGALIAGVALASLPARHEISARLTPLRDFFIVMFFIFLGAQMQFGDVLNLLPAAIVLSALVLIGNPLILMALMGWLGYRRKTSLQTGFTVAQISEFSLILVALGVSLGHVKPEVLSLVTLVGLVTIFGSTYLVLYSDTIYRVLAPYLGLFERAGARESQPHQKRYPIVLFGCGRLGYDFLETFSAAGKDFLVVEYDPTINADLERRGIVHEFGDAGDVDFLESLELSGTELVISTIPDSETNLLIHRAVKAKSPGAVVMVLAHRIKDALSHYDEGVDYVILPHFLGGKYAAELVVKFKDKKSHYKKLRREHIESLKLRIALGHEHPSPAPVRV</sequence>
<feature type="transmembrane region" description="Helical" evidence="7">
    <location>
        <begin position="262"/>
        <end position="280"/>
    </location>
</feature>
<dbReference type="InterPro" id="IPR038770">
    <property type="entry name" value="Na+/solute_symporter_sf"/>
</dbReference>
<feature type="domain" description="RCK N-terminal" evidence="9">
    <location>
        <begin position="403"/>
        <end position="518"/>
    </location>
</feature>
<protein>
    <submittedName>
        <fullName evidence="10">Transporter, CPA2 family</fullName>
    </submittedName>
</protein>
<feature type="transmembrane region" description="Helical" evidence="7">
    <location>
        <begin position="324"/>
        <end position="344"/>
    </location>
</feature>
<proteinExistence type="inferred from homology"/>
<evidence type="ECO:0000256" key="5">
    <source>
        <dbReference type="ARBA" id="ARBA00022989"/>
    </source>
</evidence>
<comment type="similarity">
    <text evidence="2">Belongs to the monovalent cation:proton antiporter 2 (CPA2) transporter (TC 2.A.37) family.</text>
</comment>
<evidence type="ECO:0000259" key="8">
    <source>
        <dbReference type="Pfam" id="PF00999"/>
    </source>
</evidence>
<evidence type="ECO:0000256" key="1">
    <source>
        <dbReference type="ARBA" id="ARBA00004141"/>
    </source>
</evidence>
<keyword evidence="5 7" id="KW-1133">Transmembrane helix</keyword>
<evidence type="ECO:0000313" key="10">
    <source>
        <dbReference type="EMBL" id="KKW07898.1"/>
    </source>
</evidence>
<keyword evidence="6 7" id="KW-0472">Membrane</keyword>
<dbReference type="InterPro" id="IPR003148">
    <property type="entry name" value="RCK_N"/>
</dbReference>
<feature type="transmembrane region" description="Helical" evidence="7">
    <location>
        <begin position="286"/>
        <end position="312"/>
    </location>
</feature>
<dbReference type="Gene3D" id="3.40.50.720">
    <property type="entry name" value="NAD(P)-binding Rossmann-like Domain"/>
    <property type="match status" value="1"/>
</dbReference>
<feature type="transmembrane region" description="Helical" evidence="7">
    <location>
        <begin position="53"/>
        <end position="73"/>
    </location>
</feature>
<dbReference type="GO" id="GO:0016020">
    <property type="term" value="C:membrane"/>
    <property type="evidence" value="ECO:0007669"/>
    <property type="project" value="UniProtKB-SubCell"/>
</dbReference>
<organism evidence="10 11">
    <name type="scientific">Candidatus Kaiserbacteria bacterium GW2011_GWC2_49_12</name>
    <dbReference type="NCBI Taxonomy" id="1618675"/>
    <lineage>
        <taxon>Bacteria</taxon>
        <taxon>Candidatus Kaiseribacteriota</taxon>
    </lineage>
</organism>
<dbReference type="InterPro" id="IPR006153">
    <property type="entry name" value="Cation/H_exchanger_TM"/>
</dbReference>
<evidence type="ECO:0000256" key="7">
    <source>
        <dbReference type="SAM" id="Phobius"/>
    </source>
</evidence>
<dbReference type="Gene3D" id="1.20.1530.20">
    <property type="match status" value="1"/>
</dbReference>
<gene>
    <name evidence="10" type="ORF">UY39_C0005G0011</name>
</gene>
<dbReference type="SUPFAM" id="SSF51735">
    <property type="entry name" value="NAD(P)-binding Rossmann-fold domains"/>
    <property type="match status" value="1"/>
</dbReference>
<evidence type="ECO:0000256" key="2">
    <source>
        <dbReference type="ARBA" id="ARBA00005551"/>
    </source>
</evidence>
<feature type="transmembrane region" description="Helical" evidence="7">
    <location>
        <begin position="114"/>
        <end position="133"/>
    </location>
</feature>
<keyword evidence="3" id="KW-0813">Transport</keyword>
<feature type="transmembrane region" description="Helical" evidence="7">
    <location>
        <begin position="6"/>
        <end position="24"/>
    </location>
</feature>
<accession>A0A0G1VN46</accession>
<dbReference type="EMBL" id="LCPV01000005">
    <property type="protein sequence ID" value="KKW07898.1"/>
    <property type="molecule type" value="Genomic_DNA"/>
</dbReference>
<comment type="caution">
    <text evidence="10">The sequence shown here is derived from an EMBL/GenBank/DDBJ whole genome shotgun (WGS) entry which is preliminary data.</text>
</comment>
<evidence type="ECO:0000256" key="4">
    <source>
        <dbReference type="ARBA" id="ARBA00022692"/>
    </source>
</evidence>
<dbReference type="GO" id="GO:0015297">
    <property type="term" value="F:antiporter activity"/>
    <property type="evidence" value="ECO:0007669"/>
    <property type="project" value="InterPro"/>
</dbReference>
<evidence type="ECO:0000256" key="6">
    <source>
        <dbReference type="ARBA" id="ARBA00023136"/>
    </source>
</evidence>
<dbReference type="Pfam" id="PF00999">
    <property type="entry name" value="Na_H_Exchanger"/>
    <property type="match status" value="1"/>
</dbReference>
<evidence type="ECO:0000313" key="11">
    <source>
        <dbReference type="Proteomes" id="UP000034589"/>
    </source>
</evidence>
<dbReference type="InterPro" id="IPR036291">
    <property type="entry name" value="NAD(P)-bd_dom_sf"/>
</dbReference>
<feature type="transmembrane region" description="Helical" evidence="7">
    <location>
        <begin position="212"/>
        <end position="231"/>
    </location>
</feature>
<feature type="domain" description="Cation/H+ exchanger transmembrane" evidence="8">
    <location>
        <begin position="13"/>
        <end position="364"/>
    </location>
</feature>
<dbReference type="PANTHER" id="PTHR42751:SF6">
    <property type="entry name" value="CONSERVED INTEGRAL MEMBRANE TRANSPORT PROTEIN-RELATED"/>
    <property type="match status" value="1"/>
</dbReference>
<feature type="transmembrane region" description="Helical" evidence="7">
    <location>
        <begin position="350"/>
        <end position="370"/>
    </location>
</feature>
<dbReference type="PANTHER" id="PTHR42751">
    <property type="entry name" value="SODIUM/HYDROGEN EXCHANGER FAMILY/TRKA DOMAIN PROTEIN"/>
    <property type="match status" value="1"/>
</dbReference>
<dbReference type="Pfam" id="PF02254">
    <property type="entry name" value="TrkA_N"/>
    <property type="match status" value="1"/>
</dbReference>
<evidence type="ECO:0000259" key="9">
    <source>
        <dbReference type="Pfam" id="PF02254"/>
    </source>
</evidence>
<keyword evidence="4 7" id="KW-0812">Transmembrane</keyword>
<feature type="transmembrane region" description="Helical" evidence="7">
    <location>
        <begin position="85"/>
        <end position="108"/>
    </location>
</feature>
<reference evidence="10 11" key="1">
    <citation type="journal article" date="2015" name="Nature">
        <title>rRNA introns, odd ribosomes, and small enigmatic genomes across a large radiation of phyla.</title>
        <authorList>
            <person name="Brown C.T."/>
            <person name="Hug L.A."/>
            <person name="Thomas B.C."/>
            <person name="Sharon I."/>
            <person name="Castelle C.J."/>
            <person name="Singh A."/>
            <person name="Wilkins M.J."/>
            <person name="Williams K.H."/>
            <person name="Banfield J.F."/>
        </authorList>
    </citation>
    <scope>NUCLEOTIDE SEQUENCE [LARGE SCALE GENOMIC DNA]</scope>
</reference>
<feature type="transmembrane region" description="Helical" evidence="7">
    <location>
        <begin position="145"/>
        <end position="168"/>
    </location>
</feature>
<dbReference type="AlphaFoldDB" id="A0A0G1VN46"/>
<dbReference type="GO" id="GO:1902600">
    <property type="term" value="P:proton transmembrane transport"/>
    <property type="evidence" value="ECO:0007669"/>
    <property type="project" value="InterPro"/>
</dbReference>